<evidence type="ECO:0000259" key="12">
    <source>
        <dbReference type="SMART" id="SM01274"/>
    </source>
</evidence>
<evidence type="ECO:0000256" key="7">
    <source>
        <dbReference type="ARBA" id="ARBA00022723"/>
    </source>
</evidence>
<dbReference type="PROSITE" id="PS00331">
    <property type="entry name" value="MALIC_ENZYMES"/>
    <property type="match status" value="1"/>
</dbReference>
<dbReference type="InterPro" id="IPR015884">
    <property type="entry name" value="Malic_enzyme_CS"/>
</dbReference>
<dbReference type="Gene3D" id="3.40.50.720">
    <property type="entry name" value="NAD(P)-binding Rossmann-like Domain"/>
    <property type="match status" value="1"/>
</dbReference>
<proteinExistence type="inferred from homology"/>
<keyword evidence="9 10" id="KW-0560">Oxidoreductase</keyword>
<dbReference type="FunFam" id="3.40.50.720:FF:000060">
    <property type="entry name" value="Malic enzyme"/>
    <property type="match status" value="1"/>
</dbReference>
<dbReference type="EMBL" id="CAAE01014344">
    <property type="protein sequence ID" value="CAF96243.1"/>
    <property type="molecule type" value="Genomic_DNA"/>
</dbReference>
<evidence type="ECO:0000256" key="8">
    <source>
        <dbReference type="ARBA" id="ARBA00022857"/>
    </source>
</evidence>
<feature type="domain" description="Malic enzyme NAD-binding" evidence="11">
    <location>
        <begin position="423"/>
        <end position="672"/>
    </location>
</feature>
<dbReference type="PANTHER" id="PTHR23406:SF17">
    <property type="entry name" value="NADP-DEPENDENT MALIC ENZYME"/>
    <property type="match status" value="1"/>
</dbReference>
<dbReference type="FunFam" id="3.40.50.10380:FF:000028">
    <property type="entry name" value="NADP-dependent malic enzyme 4 chloroplastic"/>
    <property type="match status" value="1"/>
</dbReference>
<comment type="similarity">
    <text evidence="4 10">Belongs to the malic enzymes family.</text>
</comment>
<dbReference type="OrthoDB" id="5365701at2759"/>
<reference evidence="13" key="1">
    <citation type="journal article" date="2004" name="Nature">
        <title>Genome duplication in the teleost fish Tetraodon nigroviridis reveals the early vertebrate proto-karyotype.</title>
        <authorList>
            <person name="Jaillon O."/>
            <person name="Aury J.-M."/>
            <person name="Brunet F."/>
            <person name="Petit J.-L."/>
            <person name="Stange-Thomann N."/>
            <person name="Mauceli E."/>
            <person name="Bouneau L."/>
            <person name="Fischer C."/>
            <person name="Ozouf-Costaz C."/>
            <person name="Bernot A."/>
            <person name="Nicaud S."/>
            <person name="Jaffe D."/>
            <person name="Fisher S."/>
            <person name="Lutfalla G."/>
            <person name="Dossat C."/>
            <person name="Segurens B."/>
            <person name="Dasilva C."/>
            <person name="Salanoubat M."/>
            <person name="Levy M."/>
            <person name="Boudet N."/>
            <person name="Castellano S."/>
            <person name="Anthouard V."/>
            <person name="Jubin C."/>
            <person name="Castelli V."/>
            <person name="Katinka M."/>
            <person name="Vacherie B."/>
            <person name="Biemont C."/>
            <person name="Skalli Z."/>
            <person name="Cattolico L."/>
            <person name="Poulain J."/>
            <person name="De Berardinis V."/>
            <person name="Cruaud C."/>
            <person name="Duprat S."/>
            <person name="Brottier P."/>
            <person name="Coutanceau J.-P."/>
            <person name="Gouzy J."/>
            <person name="Parra G."/>
            <person name="Lardier G."/>
            <person name="Chapple C."/>
            <person name="McKernan K.J."/>
            <person name="McEwan P."/>
            <person name="Bosak S."/>
            <person name="Kellis M."/>
            <person name="Volff J.-N."/>
            <person name="Guigo R."/>
            <person name="Zody M.C."/>
            <person name="Mesirov J."/>
            <person name="Lindblad-Toh K."/>
            <person name="Birren B."/>
            <person name="Nusbaum C."/>
            <person name="Kahn D."/>
            <person name="Robinson-Rechavi M."/>
            <person name="Laudet V."/>
            <person name="Schachter V."/>
            <person name="Quetier F."/>
            <person name="Saurin W."/>
            <person name="Scarpelli C."/>
            <person name="Wincker P."/>
            <person name="Lander E.S."/>
            <person name="Weissenbach J."/>
            <person name="Roest Crollius H."/>
        </authorList>
    </citation>
    <scope>NUCLEOTIDE SEQUENCE [LARGE SCALE GENOMIC DNA]</scope>
</reference>
<evidence type="ECO:0000256" key="10">
    <source>
        <dbReference type="RuleBase" id="RU003426"/>
    </source>
</evidence>
<dbReference type="Gene3D" id="3.40.50.10380">
    <property type="entry name" value="Malic enzyme, N-terminal domain"/>
    <property type="match status" value="1"/>
</dbReference>
<dbReference type="Pfam" id="PF03949">
    <property type="entry name" value="Malic_M"/>
    <property type="match status" value="1"/>
</dbReference>
<evidence type="ECO:0000256" key="5">
    <source>
        <dbReference type="ARBA" id="ARBA00011881"/>
    </source>
</evidence>
<dbReference type="InterPro" id="IPR036291">
    <property type="entry name" value="NAD(P)-bd_dom_sf"/>
</dbReference>
<sequence length="718" mass="80848">MERGLARRESVDTEMHKSEEKRKTFVYTKKRGYDVTRNPHLNKIDDHCEPVLRSEKGFKLKLICSDCNFQRQFYGLKLLDISNDVMFSEGLFLNFSEKIEHFFYKISGSELMESRRRSLFPRLWTFGDCRDRFFLDAAVHRDGGDNSLLCPQGMAFSLEERLQLGTHGLLPPCFISQDVQLMRVLKNYDMKKDDLDRYVFLMGLQDHNEKLFYRVIASNVERFMPIIYTPTVGLACQQYGLIFSKPREVTGGVKGNSGYFTDTLGEKGLACLVRGLFITIHDRGHISTLLQNWPEKDIRAVCVTDGERILGLGDLGCNGMGIPVGKLALYTACGGMPPQQCLPVMLDVGTDNEVLLKDPLYIGLRHKRVRGQAYDDLLDEFMKAVSERYGMDCLIQFEDFANINAFRLLSKYRDMYCTFNDDIQGTAAVAVAGLLAALRITETKMSDHTIVFQGAGEAAMGIAELITMAMKKEGLPEQECLKKIWMVDSKGLIVKGREHLTHEKERFAHEHQQMKKLEDVVKELKPTAIIAVAGAFTEQIIRDMASFNERPIIFALSNPTSKAECTAEQCYTLTEGRGIFASGSPFDAVTLPDGRTLHPGQGNNAYIFPGVGLGVTACSIRHITEDIFLTAAEALANLVTEKDLNEGRLYPPLSSIAGVSLKLAVKIMEYAYKHNLAYVRPEPSDKEAYVRALIYSTEYDEFALDSYCWPEDSVTVQS</sequence>
<evidence type="ECO:0000256" key="4">
    <source>
        <dbReference type="ARBA" id="ARBA00008785"/>
    </source>
</evidence>
<dbReference type="CDD" id="cd05312">
    <property type="entry name" value="NAD_bind_1_malic_enz"/>
    <property type="match status" value="1"/>
</dbReference>
<dbReference type="GO" id="GO:0004473">
    <property type="term" value="F:malate dehydrogenase (decarboxylating) (NADP+) activity"/>
    <property type="evidence" value="ECO:0007669"/>
    <property type="project" value="TreeGrafter"/>
</dbReference>
<dbReference type="KEGG" id="tng:GSTEN00013207G001"/>
<evidence type="ECO:0000259" key="11">
    <source>
        <dbReference type="SMART" id="SM00919"/>
    </source>
</evidence>
<evidence type="ECO:0000313" key="13">
    <source>
        <dbReference type="EMBL" id="CAF96243.1"/>
    </source>
</evidence>
<dbReference type="AlphaFoldDB" id="Q4SSY9"/>
<dbReference type="GO" id="GO:0006108">
    <property type="term" value="P:malate metabolic process"/>
    <property type="evidence" value="ECO:0007669"/>
    <property type="project" value="TreeGrafter"/>
</dbReference>
<organism evidence="13">
    <name type="scientific">Tetraodon nigroviridis</name>
    <name type="common">Spotted green pufferfish</name>
    <name type="synonym">Chelonodon nigroviridis</name>
    <dbReference type="NCBI Taxonomy" id="99883"/>
    <lineage>
        <taxon>Eukaryota</taxon>
        <taxon>Metazoa</taxon>
        <taxon>Chordata</taxon>
        <taxon>Craniata</taxon>
        <taxon>Vertebrata</taxon>
        <taxon>Euteleostomi</taxon>
        <taxon>Actinopterygii</taxon>
        <taxon>Neopterygii</taxon>
        <taxon>Teleostei</taxon>
        <taxon>Neoteleostei</taxon>
        <taxon>Acanthomorphata</taxon>
        <taxon>Eupercaria</taxon>
        <taxon>Tetraodontiformes</taxon>
        <taxon>Tetradontoidea</taxon>
        <taxon>Tetraodontidae</taxon>
        <taxon>Tetraodon</taxon>
    </lineage>
</organism>
<dbReference type="InterPro" id="IPR046346">
    <property type="entry name" value="Aminoacid_DH-like_N_sf"/>
</dbReference>
<dbReference type="InterPro" id="IPR012302">
    <property type="entry name" value="Malic_NAD-bd"/>
</dbReference>
<dbReference type="PANTHER" id="PTHR23406">
    <property type="entry name" value="MALIC ENZYME-RELATED"/>
    <property type="match status" value="1"/>
</dbReference>
<dbReference type="InterPro" id="IPR012301">
    <property type="entry name" value="Malic_N_dom"/>
</dbReference>
<reference evidence="13" key="2">
    <citation type="submission" date="2004-02" db="EMBL/GenBank/DDBJ databases">
        <authorList>
            <consortium name="Genoscope"/>
            <consortium name="Whitehead Institute Centre for Genome Research"/>
        </authorList>
    </citation>
    <scope>NUCLEOTIDE SEQUENCE</scope>
</reference>
<comment type="subunit">
    <text evidence="5">Homotetramer.</text>
</comment>
<accession>Q4SSY9</accession>
<keyword evidence="6" id="KW-0963">Cytoplasm</keyword>
<evidence type="ECO:0000256" key="9">
    <source>
        <dbReference type="ARBA" id="ARBA00023002"/>
    </source>
</evidence>
<evidence type="ECO:0000256" key="3">
    <source>
        <dbReference type="ARBA" id="ARBA00004496"/>
    </source>
</evidence>
<protein>
    <recommendedName>
        <fullName evidence="10">Malic enzyme</fullName>
    </recommendedName>
</protein>
<evidence type="ECO:0000256" key="6">
    <source>
        <dbReference type="ARBA" id="ARBA00022490"/>
    </source>
</evidence>
<evidence type="ECO:0000256" key="2">
    <source>
        <dbReference type="ARBA" id="ARBA00001946"/>
    </source>
</evidence>
<dbReference type="InterPro" id="IPR037062">
    <property type="entry name" value="Malic_N_dom_sf"/>
</dbReference>
<feature type="non-terminal residue" evidence="13">
    <location>
        <position position="1"/>
    </location>
</feature>
<dbReference type="Pfam" id="PF00390">
    <property type="entry name" value="malic"/>
    <property type="match status" value="2"/>
</dbReference>
<name>Q4SSY9_TETNG</name>
<dbReference type="SUPFAM" id="SSF53223">
    <property type="entry name" value="Aminoacid dehydrogenase-like, N-terminal domain"/>
    <property type="match status" value="1"/>
</dbReference>
<dbReference type="SUPFAM" id="SSF51735">
    <property type="entry name" value="NAD(P)-binding Rossmann-fold domains"/>
    <property type="match status" value="1"/>
</dbReference>
<dbReference type="GO" id="GO:0005739">
    <property type="term" value="C:mitochondrion"/>
    <property type="evidence" value="ECO:0007669"/>
    <property type="project" value="TreeGrafter"/>
</dbReference>
<keyword evidence="7 10" id="KW-0479">Metal-binding</keyword>
<gene>
    <name evidence="13" type="ORF">GSTENG00013207001</name>
</gene>
<keyword evidence="8" id="KW-0521">NADP</keyword>
<comment type="caution">
    <text evidence="13">The sequence shown here is derived from an EMBL/GenBank/DDBJ whole genome shotgun (WGS) entry which is preliminary data.</text>
</comment>
<dbReference type="NCBIfam" id="NF010052">
    <property type="entry name" value="PRK13529.1"/>
    <property type="match status" value="1"/>
</dbReference>
<dbReference type="GO" id="GO:0046872">
    <property type="term" value="F:metal ion binding"/>
    <property type="evidence" value="ECO:0007669"/>
    <property type="project" value="UniProtKB-KW"/>
</dbReference>
<dbReference type="InterPro" id="IPR001891">
    <property type="entry name" value="Malic_OxRdtase"/>
</dbReference>
<evidence type="ECO:0000256" key="1">
    <source>
        <dbReference type="ARBA" id="ARBA00001936"/>
    </source>
</evidence>
<feature type="domain" description="Malic enzyme N-terminal" evidence="12">
    <location>
        <begin position="205"/>
        <end position="413"/>
    </location>
</feature>
<comment type="cofactor">
    <cofactor evidence="1">
        <name>Mn(2+)</name>
        <dbReference type="ChEBI" id="CHEBI:29035"/>
    </cofactor>
</comment>
<dbReference type="SMART" id="SM00919">
    <property type="entry name" value="Malic_M"/>
    <property type="match status" value="1"/>
</dbReference>
<comment type="cofactor">
    <cofactor evidence="2">
        <name>Mg(2+)</name>
        <dbReference type="ChEBI" id="CHEBI:18420"/>
    </cofactor>
</comment>
<dbReference type="GO" id="GO:0051287">
    <property type="term" value="F:NAD binding"/>
    <property type="evidence" value="ECO:0007669"/>
    <property type="project" value="InterPro"/>
</dbReference>
<dbReference type="SMART" id="SM01274">
    <property type="entry name" value="malic"/>
    <property type="match status" value="1"/>
</dbReference>
<comment type="subcellular location">
    <subcellularLocation>
        <location evidence="3">Cytoplasm</location>
    </subcellularLocation>
</comment>
<dbReference type="PRINTS" id="PR00072">
    <property type="entry name" value="MALOXRDTASE"/>
</dbReference>